<dbReference type="InterPro" id="IPR025827">
    <property type="entry name" value="Zn_ribbon_recom_dom"/>
</dbReference>
<dbReference type="RefSeq" id="WP_036177570.1">
    <property type="nucleotide sequence ID" value="NZ_AVCZ01000024.1"/>
</dbReference>
<keyword evidence="5" id="KW-1185">Reference proteome</keyword>
<evidence type="ECO:0000256" key="1">
    <source>
        <dbReference type="SAM" id="Coils"/>
    </source>
</evidence>
<dbReference type="Pfam" id="PF00239">
    <property type="entry name" value="Resolvase"/>
    <property type="match status" value="1"/>
</dbReference>
<dbReference type="InterPro" id="IPR050639">
    <property type="entry name" value="SSR_resolvase"/>
</dbReference>
<dbReference type="InterPro" id="IPR006119">
    <property type="entry name" value="Resolv_N"/>
</dbReference>
<evidence type="ECO:0000313" key="5">
    <source>
        <dbReference type="Proteomes" id="UP000030595"/>
    </source>
</evidence>
<dbReference type="InterPro" id="IPR011109">
    <property type="entry name" value="DNA_bind_recombinase_dom"/>
</dbReference>
<organism evidence="4 5">
    <name type="scientific">Ureibacillus massiliensis 4400831 = CIP 108448 = CCUG 49529</name>
    <dbReference type="NCBI Taxonomy" id="1211035"/>
    <lineage>
        <taxon>Bacteria</taxon>
        <taxon>Bacillati</taxon>
        <taxon>Bacillota</taxon>
        <taxon>Bacilli</taxon>
        <taxon>Bacillales</taxon>
        <taxon>Caryophanaceae</taxon>
        <taxon>Ureibacillus</taxon>
    </lineage>
</organism>
<dbReference type="SUPFAM" id="SSF53041">
    <property type="entry name" value="Resolvase-like"/>
    <property type="match status" value="1"/>
</dbReference>
<dbReference type="OrthoDB" id="9811097at2"/>
<feature type="coiled-coil region" evidence="1">
    <location>
        <begin position="411"/>
        <end position="483"/>
    </location>
</feature>
<dbReference type="Gene3D" id="3.90.1750.20">
    <property type="entry name" value="Putative Large Serine Recombinase, Chain B, Domain 2"/>
    <property type="match status" value="1"/>
</dbReference>
<proteinExistence type="predicted"/>
<sequence>MAKKVVQILEKKPLEELEGVQSKQKLRVCAYCRVSTDSEEQKESYANQLDHYTNLIQNNPNWEFVDIYADEGISGTSDKKRIQFKQMIEDAKAGKIDMILTKSISRFSRNTVVLLENARELKNLGIAIVFEKENINTLEASGEVLLTILSSIAQDESRNISENSRWGIVKGFRDGKVYCNTTRFLGYDKDENGELVINEKEAEIVKRIYREYLEGKSTQAIAKGLMADGIKTVAGNEKWWDSTVTGILTNEKYYGALLQQKTITVDYLTKKRVKNDGQATQYFIEENHEPIIPKEVFEQVQSEKKRRAKLKGYKEENAHRYSSKYPFSGKLVCMCCGNTLKRRIWNSNNISRKVVWQCKTYIAAGKQGCDAKAVDEAVLMEAFVRVFNRMKEDKDQFVQTMNRNIEKVLMKNADKTKIQKIDKKIEELKQEYKGLVQLNLKGEMDAEIYQEEQVRIGDQLEQLREQKHEIQVSKESKEQYKKRVQEIMNVFKQKEGLLEQFDDGIFNALVEKIEILSPTHFVFVLKNGVRVEEKI</sequence>
<dbReference type="CDD" id="cd00338">
    <property type="entry name" value="Ser_Recombinase"/>
    <property type="match status" value="1"/>
</dbReference>
<reference evidence="4 5" key="1">
    <citation type="submission" date="2014-02" db="EMBL/GenBank/DDBJ databases">
        <title>Draft genome sequence of Lysinibacillus massiliensis CCUG 49529.</title>
        <authorList>
            <person name="Zhang F."/>
            <person name="Wang G."/>
            <person name="Zhang L."/>
        </authorList>
    </citation>
    <scope>NUCLEOTIDE SEQUENCE [LARGE SCALE GENOMIC DNA]</scope>
    <source>
        <strain evidence="4 5">CCUG 49529</strain>
    </source>
</reference>
<dbReference type="SMART" id="SM00857">
    <property type="entry name" value="Resolvase"/>
    <property type="match status" value="1"/>
</dbReference>
<dbReference type="GO" id="GO:0000150">
    <property type="term" value="F:DNA strand exchange activity"/>
    <property type="evidence" value="ECO:0007669"/>
    <property type="project" value="InterPro"/>
</dbReference>
<dbReference type="EMBL" id="JPVQ01000024">
    <property type="protein sequence ID" value="KGR90187.1"/>
    <property type="molecule type" value="Genomic_DNA"/>
</dbReference>
<dbReference type="PROSITE" id="PS51737">
    <property type="entry name" value="RECOMBINASE_DNA_BIND"/>
    <property type="match status" value="1"/>
</dbReference>
<feature type="domain" description="Recombinase" evidence="3">
    <location>
        <begin position="184"/>
        <end position="310"/>
    </location>
</feature>
<evidence type="ECO:0000313" key="4">
    <source>
        <dbReference type="EMBL" id="KGR90187.1"/>
    </source>
</evidence>
<dbReference type="Gene3D" id="3.40.50.1390">
    <property type="entry name" value="Resolvase, N-terminal catalytic domain"/>
    <property type="match status" value="1"/>
</dbReference>
<name>A0A0A3JT38_9BACL</name>
<feature type="domain" description="Resolvase/invertase-type recombinase catalytic" evidence="2">
    <location>
        <begin position="27"/>
        <end position="175"/>
    </location>
</feature>
<dbReference type="PANTHER" id="PTHR30461">
    <property type="entry name" value="DNA-INVERTASE FROM LAMBDOID PROPHAGE"/>
    <property type="match status" value="1"/>
</dbReference>
<dbReference type="InterPro" id="IPR036162">
    <property type="entry name" value="Resolvase-like_N_sf"/>
</dbReference>
<keyword evidence="1" id="KW-0175">Coiled coil</keyword>
<dbReference type="PANTHER" id="PTHR30461:SF23">
    <property type="entry name" value="DNA RECOMBINASE-RELATED"/>
    <property type="match status" value="1"/>
</dbReference>
<accession>A0A0A3JT38</accession>
<evidence type="ECO:0000259" key="2">
    <source>
        <dbReference type="PROSITE" id="PS51736"/>
    </source>
</evidence>
<dbReference type="InterPro" id="IPR038109">
    <property type="entry name" value="DNA_bind_recomb_sf"/>
</dbReference>
<gene>
    <name evidence="4" type="ORF">CD30_13145</name>
</gene>
<dbReference type="Pfam" id="PF13408">
    <property type="entry name" value="Zn_ribbon_recom"/>
    <property type="match status" value="1"/>
</dbReference>
<dbReference type="eggNOG" id="COG1961">
    <property type="taxonomic scope" value="Bacteria"/>
</dbReference>
<dbReference type="PROSITE" id="PS51736">
    <property type="entry name" value="RECOMBINASES_3"/>
    <property type="match status" value="1"/>
</dbReference>
<protein>
    <submittedName>
        <fullName evidence="4">Serine recombinase</fullName>
    </submittedName>
</protein>
<evidence type="ECO:0000259" key="3">
    <source>
        <dbReference type="PROSITE" id="PS51737"/>
    </source>
</evidence>
<dbReference type="GO" id="GO:0003677">
    <property type="term" value="F:DNA binding"/>
    <property type="evidence" value="ECO:0007669"/>
    <property type="project" value="InterPro"/>
</dbReference>
<dbReference type="Pfam" id="PF07508">
    <property type="entry name" value="Recombinase"/>
    <property type="match status" value="1"/>
</dbReference>
<dbReference type="Proteomes" id="UP000030595">
    <property type="component" value="Unassembled WGS sequence"/>
</dbReference>
<comment type="caution">
    <text evidence="4">The sequence shown here is derived from an EMBL/GenBank/DDBJ whole genome shotgun (WGS) entry which is preliminary data.</text>
</comment>
<dbReference type="AlphaFoldDB" id="A0A0A3JT38"/>